<organism evidence="1 2">
    <name type="scientific">Staphylococcus aureus</name>
    <dbReference type="NCBI Taxonomy" id="1280"/>
    <lineage>
        <taxon>Bacteria</taxon>
        <taxon>Bacillati</taxon>
        <taxon>Bacillota</taxon>
        <taxon>Bacilli</taxon>
        <taxon>Bacillales</taxon>
        <taxon>Staphylococcaceae</taxon>
        <taxon>Staphylococcus</taxon>
    </lineage>
</organism>
<sequence length="36" mass="4566">NRWGLFGYCRFIPYLKKRLNNKIVLMKYKVPKRQRH</sequence>
<comment type="caution">
    <text evidence="1">The sequence shown here is derived from an EMBL/GenBank/DDBJ whole genome shotgun (WGS) entry which is preliminary data.</text>
</comment>
<dbReference type="GO" id="GO:0032259">
    <property type="term" value="P:methylation"/>
    <property type="evidence" value="ECO:0007669"/>
    <property type="project" value="UniProtKB-KW"/>
</dbReference>
<reference evidence="1 2" key="1">
    <citation type="journal article" date="2020" name="J. Antimicrob. Chemother.">
        <title>Detection of heterogeneous vancomycin intermediate resistance in MRSA isolates from Latin America.</title>
        <authorList>
            <person name="Castro B.E."/>
            <person name="Berrio M."/>
            <person name="Vargas M.L."/>
            <person name="Carvajal L.P."/>
            <person name="Millan L.V."/>
            <person name="Rios R."/>
            <person name="Hernandez A.K."/>
            <person name="Rincon S."/>
            <person name="Cubides P."/>
            <person name="Forero E."/>
            <person name="Dinh A."/>
            <person name="Seas C."/>
            <person name="Munita J.M."/>
            <person name="Arias C.A."/>
            <person name="Reyes J."/>
            <person name="Diaz L."/>
        </authorList>
    </citation>
    <scope>NUCLEOTIDE SEQUENCE [LARGE SCALE GENOMIC DNA]</scope>
    <source>
        <strain evidence="1 2">UE1097</strain>
    </source>
</reference>
<protein>
    <submittedName>
        <fullName evidence="1">Class I SAM-dependent methyltransferase</fullName>
    </submittedName>
</protein>
<feature type="non-terminal residue" evidence="1">
    <location>
        <position position="1"/>
    </location>
</feature>
<keyword evidence="1" id="KW-0489">Methyltransferase</keyword>
<name>A0A850FV82_STAAU</name>
<evidence type="ECO:0000313" key="2">
    <source>
        <dbReference type="Proteomes" id="UP000547874"/>
    </source>
</evidence>
<dbReference type="GO" id="GO:0008168">
    <property type="term" value="F:methyltransferase activity"/>
    <property type="evidence" value="ECO:0007669"/>
    <property type="project" value="UniProtKB-KW"/>
</dbReference>
<gene>
    <name evidence="1" type="ORF">GQX37_01070</name>
</gene>
<dbReference type="EMBL" id="JAANEC010000016">
    <property type="protein sequence ID" value="NUY11154.1"/>
    <property type="molecule type" value="Genomic_DNA"/>
</dbReference>
<evidence type="ECO:0000313" key="1">
    <source>
        <dbReference type="EMBL" id="NUY11154.1"/>
    </source>
</evidence>
<keyword evidence="1" id="KW-0808">Transferase</keyword>
<proteinExistence type="predicted"/>
<accession>A0A850FV82</accession>
<dbReference type="AlphaFoldDB" id="A0A850FV82"/>
<dbReference type="Proteomes" id="UP000547874">
    <property type="component" value="Unassembled WGS sequence"/>
</dbReference>